<accession>A0ABX3EL74</accession>
<name>A0ABX3EL74_9BACL</name>
<dbReference type="PANTHER" id="PTHR41328:SF2">
    <property type="entry name" value="TERMINASE SMALL SUBUNIT"/>
    <property type="match status" value="1"/>
</dbReference>
<dbReference type="Proteomes" id="UP000186058">
    <property type="component" value="Unassembled WGS sequence"/>
</dbReference>
<dbReference type="Pfam" id="PF03592">
    <property type="entry name" value="Terminase_2"/>
    <property type="match status" value="1"/>
</dbReference>
<keyword evidence="4" id="KW-1185">Reference proteome</keyword>
<dbReference type="InterPro" id="IPR052404">
    <property type="entry name" value="SPP1-like_terminase"/>
</dbReference>
<evidence type="ECO:0000256" key="1">
    <source>
        <dbReference type="ARBA" id="ARBA00022612"/>
    </source>
</evidence>
<proteinExistence type="predicted"/>
<evidence type="ECO:0008006" key="5">
    <source>
        <dbReference type="Google" id="ProtNLM"/>
    </source>
</evidence>
<protein>
    <recommendedName>
        <fullName evidence="5">Terminase small subunit</fullName>
    </recommendedName>
</protein>
<evidence type="ECO:0000313" key="4">
    <source>
        <dbReference type="Proteomes" id="UP000186058"/>
    </source>
</evidence>
<keyword evidence="1" id="KW-1188">Viral release from host cell</keyword>
<sequence length="225" mass="25286">MALTAKQKLFVTEYLVDLNATQAAIRAGYSAKTARSVGQENLTKPDIKIAIQEAMDKRAAKVEVTAEMVLQHWLDLATADPNEVIHHRRVCCRHCFGHDHEYQWIDNEEYERAVNAAKLSTKKGKTPVLPSDSGGYGFDPTIRPHPKCPECHGEGHGQLHAADTRDLSPKAKKLYAGAKYTANGLEVKLNDQEQAWDRIARHLGMYKDELRLKGELTIKKLEDLM</sequence>
<evidence type="ECO:0000256" key="2">
    <source>
        <dbReference type="ARBA" id="ARBA00023219"/>
    </source>
</evidence>
<dbReference type="InterPro" id="IPR038713">
    <property type="entry name" value="Terminase_Gp1_N_sf"/>
</dbReference>
<reference evidence="3 4" key="1">
    <citation type="submission" date="2016-03" db="EMBL/GenBank/DDBJ databases">
        <authorList>
            <person name="Sant'Anna F.H."/>
            <person name="Ambrosini A."/>
            <person name="Souza R."/>
            <person name="Bach E."/>
            <person name="Fernandes G."/>
            <person name="Balsanelli E."/>
            <person name="Baura V.A."/>
            <person name="Souza E.M."/>
            <person name="Passaglia L."/>
        </authorList>
    </citation>
    <scope>NUCLEOTIDE SEQUENCE [LARGE SCALE GENOMIC DNA]</scope>
    <source>
        <strain evidence="3 4">P26E</strain>
    </source>
</reference>
<organism evidence="3 4">
    <name type="scientific">Paenibacillus helianthi</name>
    <dbReference type="NCBI Taxonomy" id="1349432"/>
    <lineage>
        <taxon>Bacteria</taxon>
        <taxon>Bacillati</taxon>
        <taxon>Bacillota</taxon>
        <taxon>Bacilli</taxon>
        <taxon>Bacillales</taxon>
        <taxon>Paenibacillaceae</taxon>
        <taxon>Paenibacillus</taxon>
    </lineage>
</organism>
<gene>
    <name evidence="3" type="ORF">A3844_22805</name>
</gene>
<dbReference type="EMBL" id="LVWI01000062">
    <property type="protein sequence ID" value="OKP83288.1"/>
    <property type="molecule type" value="Genomic_DNA"/>
</dbReference>
<dbReference type="RefSeq" id="WP_074108618.1">
    <property type="nucleotide sequence ID" value="NZ_LVWI01000062.1"/>
</dbReference>
<evidence type="ECO:0000313" key="3">
    <source>
        <dbReference type="EMBL" id="OKP83288.1"/>
    </source>
</evidence>
<dbReference type="InterPro" id="IPR005335">
    <property type="entry name" value="Terminase_ssu"/>
</dbReference>
<dbReference type="Gene3D" id="1.10.10.1400">
    <property type="entry name" value="Terminase, small subunit, N-terminal DNA-binding domain, HTH motif"/>
    <property type="match status" value="1"/>
</dbReference>
<keyword evidence="2" id="KW-0231">Viral genome packaging</keyword>
<comment type="caution">
    <text evidence="3">The sequence shown here is derived from an EMBL/GenBank/DDBJ whole genome shotgun (WGS) entry which is preliminary data.</text>
</comment>
<dbReference type="PANTHER" id="PTHR41328">
    <property type="entry name" value="TERMINASE SMALL SUBUNIT-RELATED"/>
    <property type="match status" value="1"/>
</dbReference>